<protein>
    <submittedName>
        <fullName evidence="3">NAD(P)-dependent dehydrogenase, short-chain alcohol dehydrogenase family</fullName>
    </submittedName>
</protein>
<dbReference type="CDD" id="cd05233">
    <property type="entry name" value="SDR_c"/>
    <property type="match status" value="1"/>
</dbReference>
<dbReference type="STRING" id="410764.GA0061103_2337"/>
<organism evidence="3 4">
    <name type="scientific">Rhizobium multihospitium</name>
    <dbReference type="NCBI Taxonomy" id="410764"/>
    <lineage>
        <taxon>Bacteria</taxon>
        <taxon>Pseudomonadati</taxon>
        <taxon>Pseudomonadota</taxon>
        <taxon>Alphaproteobacteria</taxon>
        <taxon>Hyphomicrobiales</taxon>
        <taxon>Rhizobiaceae</taxon>
        <taxon>Rhizobium/Agrobacterium group</taxon>
        <taxon>Rhizobium</taxon>
    </lineage>
</organism>
<keyword evidence="4" id="KW-1185">Reference proteome</keyword>
<dbReference type="PRINTS" id="PR00081">
    <property type="entry name" value="GDHRDH"/>
</dbReference>
<evidence type="ECO:0000256" key="1">
    <source>
        <dbReference type="ARBA" id="ARBA00006484"/>
    </source>
</evidence>
<name>A0A1C3UJY2_9HYPH</name>
<dbReference type="InterPro" id="IPR020904">
    <property type="entry name" value="Sc_DH/Rdtase_CS"/>
</dbReference>
<keyword evidence="2" id="KW-0560">Oxidoreductase</keyword>
<dbReference type="EMBL" id="FMAG01000001">
    <property type="protein sequence ID" value="SCB15729.1"/>
    <property type="molecule type" value="Genomic_DNA"/>
</dbReference>
<dbReference type="PANTHER" id="PTHR24321">
    <property type="entry name" value="DEHYDROGENASES, SHORT CHAIN"/>
    <property type="match status" value="1"/>
</dbReference>
<proteinExistence type="inferred from homology"/>
<dbReference type="Proteomes" id="UP000199101">
    <property type="component" value="Unassembled WGS sequence"/>
</dbReference>
<evidence type="ECO:0000313" key="3">
    <source>
        <dbReference type="EMBL" id="SCB15729.1"/>
    </source>
</evidence>
<dbReference type="Gene3D" id="3.40.50.720">
    <property type="entry name" value="NAD(P)-binding Rossmann-like Domain"/>
    <property type="match status" value="1"/>
</dbReference>
<dbReference type="AlphaFoldDB" id="A0A1C3UJY2"/>
<sequence>MIRDRVLVTGSNGAVGRAVTELLLASSIDVVGVDQREPDDASKVSANPDASFRWIKADITNPAELAPLGQELRDREPLSGIVCAAGIEGPAGSVLSIDDDAFAHVMNVNVTAQFLCIKYLAPALRQNGRGSIVMVGSTSGALGNANASAYVASKHAVVGLTRAAAVDLAPLGIRVNCVAPGPLETPLMAAFELSHDGASHIRDWYESNTPLRRYGKVEEVAQLIAFLLSPQASFVTGGVYLCDGGLTASGRID</sequence>
<dbReference type="PROSITE" id="PS00061">
    <property type="entry name" value="ADH_SHORT"/>
    <property type="match status" value="1"/>
</dbReference>
<dbReference type="Pfam" id="PF13561">
    <property type="entry name" value="adh_short_C2"/>
    <property type="match status" value="1"/>
</dbReference>
<dbReference type="FunFam" id="3.40.50.720:FF:000084">
    <property type="entry name" value="Short-chain dehydrogenase reductase"/>
    <property type="match status" value="1"/>
</dbReference>
<dbReference type="GO" id="GO:0016491">
    <property type="term" value="F:oxidoreductase activity"/>
    <property type="evidence" value="ECO:0007669"/>
    <property type="project" value="UniProtKB-KW"/>
</dbReference>
<dbReference type="SUPFAM" id="SSF51735">
    <property type="entry name" value="NAD(P)-binding Rossmann-fold domains"/>
    <property type="match status" value="1"/>
</dbReference>
<dbReference type="InterPro" id="IPR036291">
    <property type="entry name" value="NAD(P)-bd_dom_sf"/>
</dbReference>
<accession>A0A1C3UJY2</accession>
<dbReference type="PANTHER" id="PTHR24321:SF8">
    <property type="entry name" value="ESTRADIOL 17-BETA-DEHYDROGENASE 8-RELATED"/>
    <property type="match status" value="1"/>
</dbReference>
<gene>
    <name evidence="3" type="ORF">GA0061103_2337</name>
</gene>
<evidence type="ECO:0000313" key="4">
    <source>
        <dbReference type="Proteomes" id="UP000199101"/>
    </source>
</evidence>
<reference evidence="4" key="1">
    <citation type="submission" date="2016-08" db="EMBL/GenBank/DDBJ databases">
        <authorList>
            <person name="Varghese N."/>
            <person name="Submissions Spin"/>
        </authorList>
    </citation>
    <scope>NUCLEOTIDE SEQUENCE [LARGE SCALE GENOMIC DNA]</scope>
    <source>
        <strain evidence="4">HAMBI 2975</strain>
    </source>
</reference>
<comment type="similarity">
    <text evidence="1">Belongs to the short-chain dehydrogenases/reductases (SDR) family.</text>
</comment>
<evidence type="ECO:0000256" key="2">
    <source>
        <dbReference type="ARBA" id="ARBA00023002"/>
    </source>
</evidence>
<dbReference type="InterPro" id="IPR002347">
    <property type="entry name" value="SDR_fam"/>
</dbReference>
<dbReference type="RefSeq" id="WP_167376530.1">
    <property type="nucleotide sequence ID" value="NZ_FMAG01000001.1"/>
</dbReference>